<proteinExistence type="predicted"/>
<dbReference type="EMBL" id="LR131271">
    <property type="protein sequence ID" value="VDR29895.1"/>
    <property type="molecule type" value="Genomic_DNA"/>
</dbReference>
<accession>A0A3P8KKB6</accession>
<reference evidence="1 2" key="1">
    <citation type="submission" date="2018-12" db="EMBL/GenBank/DDBJ databases">
        <authorList>
            <consortium name="Pathogen Informatics"/>
        </authorList>
    </citation>
    <scope>NUCLEOTIDE SEQUENCE [LARGE SCALE GENOMIC DNA]</scope>
    <source>
        <strain evidence="1 2">NCTC13098</strain>
    </source>
</reference>
<name>A0A3P8KKB6_RAOTE</name>
<dbReference type="Proteomes" id="UP000274346">
    <property type="component" value="Chromosome"/>
</dbReference>
<gene>
    <name evidence="1" type="ORF">NCTC13098_06320</name>
</gene>
<sequence>MLILIHLLKRSIIKPAGDDAATPSPSCWSIPNSLSAWRASSQRRR</sequence>
<dbReference type="KEGG" id="rtg:NCTC13098_06320"/>
<protein>
    <submittedName>
        <fullName evidence="1">Uncharacterized protein</fullName>
    </submittedName>
</protein>
<organism evidence="1 2">
    <name type="scientific">Raoultella terrigena</name>
    <name type="common">Klebsiella terrigena</name>
    <dbReference type="NCBI Taxonomy" id="577"/>
    <lineage>
        <taxon>Bacteria</taxon>
        <taxon>Pseudomonadati</taxon>
        <taxon>Pseudomonadota</taxon>
        <taxon>Gammaproteobacteria</taxon>
        <taxon>Enterobacterales</taxon>
        <taxon>Enterobacteriaceae</taxon>
        <taxon>Klebsiella/Raoultella group</taxon>
        <taxon>Raoultella</taxon>
    </lineage>
</organism>
<evidence type="ECO:0000313" key="2">
    <source>
        <dbReference type="Proteomes" id="UP000274346"/>
    </source>
</evidence>
<evidence type="ECO:0000313" key="1">
    <source>
        <dbReference type="EMBL" id="VDR29895.1"/>
    </source>
</evidence>
<dbReference type="AlphaFoldDB" id="A0A3P8KKB6"/>